<proteinExistence type="inferred from homology"/>
<evidence type="ECO:0000259" key="11">
    <source>
        <dbReference type="PROSITE" id="PS50227"/>
    </source>
</evidence>
<dbReference type="Gene3D" id="4.10.1240.10">
    <property type="entry name" value="GPCR, family 2, extracellular hormone receptor domain"/>
    <property type="match status" value="1"/>
</dbReference>
<dbReference type="PANTHER" id="PTHR45620">
    <property type="entry name" value="PDF RECEPTOR-LIKE PROTEIN-RELATED"/>
    <property type="match status" value="1"/>
</dbReference>
<evidence type="ECO:0000256" key="4">
    <source>
        <dbReference type="ARBA" id="ARBA00022692"/>
    </source>
</evidence>
<keyword evidence="6" id="KW-0297">G-protein coupled receptor</keyword>
<dbReference type="PROSITE" id="PS50227">
    <property type="entry name" value="G_PROTEIN_RECEP_F2_3"/>
    <property type="match status" value="1"/>
</dbReference>
<keyword evidence="4 10" id="KW-0812">Transmembrane</keyword>
<dbReference type="SMART" id="SM00008">
    <property type="entry name" value="HormR"/>
    <property type="match status" value="1"/>
</dbReference>
<dbReference type="GO" id="GO:0008528">
    <property type="term" value="F:G protein-coupled peptide receptor activity"/>
    <property type="evidence" value="ECO:0007669"/>
    <property type="project" value="TreeGrafter"/>
</dbReference>
<name>A0A9N9TUF4_PHYSR</name>
<evidence type="ECO:0000313" key="13">
    <source>
        <dbReference type="EMBL" id="CAG9865377.1"/>
    </source>
</evidence>
<evidence type="ECO:0000256" key="9">
    <source>
        <dbReference type="ARBA" id="ARBA00023224"/>
    </source>
</evidence>
<dbReference type="SUPFAM" id="SSF81321">
    <property type="entry name" value="Family A G protein-coupled receptor-like"/>
    <property type="match status" value="1"/>
</dbReference>
<keyword evidence="8" id="KW-0675">Receptor</keyword>
<reference evidence="13" key="1">
    <citation type="submission" date="2022-01" db="EMBL/GenBank/DDBJ databases">
        <authorList>
            <person name="King R."/>
        </authorList>
    </citation>
    <scope>NUCLEOTIDE SEQUENCE</scope>
</reference>
<sequence>MGGYGDLAELEEDLRRRCFEDCDDRRGYRDGTCPTIFEDYLCWPATEAGRVVIRNCTSDVITSDIKGTLERKCSENGTWLPLDYSVVAQCGNMSVIYSPNSTNMSEYELHLYNTWIPIMKDISYCGYTLSIISSILSICILLNIQRLRCSRNKLHTNLFASFVLRSLMSVLKDCMFVDGTFFFFEPVLVKYPQPYFPPDLNYPWCCKAFMSLRYYVIMSNFMLMLMEGMYLHNLMFLKLFSDHHSVTIYCVLGWGLPLIFICPWVILRVLYENLLCWTESENSYIRLIIDGPIGLTVVINFILFLTIVRVLKAKLNNACIQQRKIKYGKLLKATTILIPLFGVPYGFSLLLSIYTNESVVLELIYLFFDQSFAAFQGLFAAFVYCLSNNEVHVEIRRKYVLMKERNNREFGRRSRTISNTQQTSLQLYDDTMVETICMNNKHPQIVVQGEQQCHF</sequence>
<keyword evidence="9" id="KW-0807">Transducer</keyword>
<evidence type="ECO:0000256" key="3">
    <source>
        <dbReference type="ARBA" id="ARBA00022475"/>
    </source>
</evidence>
<keyword evidence="5 10" id="KW-1133">Transmembrane helix</keyword>
<dbReference type="InterPro" id="IPR050332">
    <property type="entry name" value="GPCR_2"/>
</dbReference>
<dbReference type="PROSITE" id="PS50261">
    <property type="entry name" value="G_PROTEIN_RECEP_F2_4"/>
    <property type="match status" value="1"/>
</dbReference>
<evidence type="ECO:0000313" key="14">
    <source>
        <dbReference type="Proteomes" id="UP001153712"/>
    </source>
</evidence>
<evidence type="ECO:0000256" key="6">
    <source>
        <dbReference type="ARBA" id="ARBA00023040"/>
    </source>
</evidence>
<feature type="domain" description="G-protein coupled receptors family 2 profile 1" evidence="11">
    <location>
        <begin position="17"/>
        <end position="94"/>
    </location>
</feature>
<feature type="transmembrane region" description="Helical" evidence="10">
    <location>
        <begin position="126"/>
        <end position="144"/>
    </location>
</feature>
<dbReference type="SUPFAM" id="SSF111418">
    <property type="entry name" value="Hormone receptor domain"/>
    <property type="match status" value="1"/>
</dbReference>
<feature type="domain" description="G-protein coupled receptors family 2 profile 2" evidence="12">
    <location>
        <begin position="119"/>
        <end position="388"/>
    </location>
</feature>
<dbReference type="InterPro" id="IPR036445">
    <property type="entry name" value="GPCR_2_extracell_dom_sf"/>
</dbReference>
<evidence type="ECO:0000256" key="8">
    <source>
        <dbReference type="ARBA" id="ARBA00023170"/>
    </source>
</evidence>
<dbReference type="GO" id="GO:0007166">
    <property type="term" value="P:cell surface receptor signaling pathway"/>
    <property type="evidence" value="ECO:0007669"/>
    <property type="project" value="InterPro"/>
</dbReference>
<feature type="transmembrane region" description="Helical" evidence="10">
    <location>
        <begin position="287"/>
        <end position="310"/>
    </location>
</feature>
<evidence type="ECO:0000256" key="1">
    <source>
        <dbReference type="ARBA" id="ARBA00004651"/>
    </source>
</evidence>
<keyword evidence="3" id="KW-1003">Cell membrane</keyword>
<dbReference type="GO" id="GO:0017046">
    <property type="term" value="F:peptide hormone binding"/>
    <property type="evidence" value="ECO:0007669"/>
    <property type="project" value="TreeGrafter"/>
</dbReference>
<dbReference type="InterPro" id="IPR000832">
    <property type="entry name" value="GPCR_2_secretin-like"/>
</dbReference>
<evidence type="ECO:0000256" key="2">
    <source>
        <dbReference type="ARBA" id="ARBA00005314"/>
    </source>
</evidence>
<gene>
    <name evidence="13" type="ORF">PHYEVI_LOCUS11612</name>
</gene>
<dbReference type="InterPro" id="IPR017981">
    <property type="entry name" value="GPCR_2-like_7TM"/>
</dbReference>
<dbReference type="PANTHER" id="PTHR45620:SF1">
    <property type="entry name" value="G-PROTEIN COUPLED RECEPTORS FAMILY 2 PROFILE 2 DOMAIN-CONTAINING PROTEIN"/>
    <property type="match status" value="1"/>
</dbReference>
<keyword evidence="7 10" id="KW-0472">Membrane</keyword>
<organism evidence="13 14">
    <name type="scientific">Phyllotreta striolata</name>
    <name type="common">Striped flea beetle</name>
    <name type="synonym">Crioceris striolata</name>
    <dbReference type="NCBI Taxonomy" id="444603"/>
    <lineage>
        <taxon>Eukaryota</taxon>
        <taxon>Metazoa</taxon>
        <taxon>Ecdysozoa</taxon>
        <taxon>Arthropoda</taxon>
        <taxon>Hexapoda</taxon>
        <taxon>Insecta</taxon>
        <taxon>Pterygota</taxon>
        <taxon>Neoptera</taxon>
        <taxon>Endopterygota</taxon>
        <taxon>Coleoptera</taxon>
        <taxon>Polyphaga</taxon>
        <taxon>Cucujiformia</taxon>
        <taxon>Chrysomeloidea</taxon>
        <taxon>Chrysomelidae</taxon>
        <taxon>Galerucinae</taxon>
        <taxon>Alticini</taxon>
        <taxon>Phyllotreta</taxon>
    </lineage>
</organism>
<dbReference type="AlphaFoldDB" id="A0A9N9TUF4"/>
<evidence type="ECO:0000256" key="7">
    <source>
        <dbReference type="ARBA" id="ARBA00023136"/>
    </source>
</evidence>
<dbReference type="GO" id="GO:0005886">
    <property type="term" value="C:plasma membrane"/>
    <property type="evidence" value="ECO:0007669"/>
    <property type="project" value="UniProtKB-SubCell"/>
</dbReference>
<feature type="transmembrane region" description="Helical" evidence="10">
    <location>
        <begin position="246"/>
        <end position="267"/>
    </location>
</feature>
<dbReference type="PRINTS" id="PR00249">
    <property type="entry name" value="GPCRSECRETIN"/>
</dbReference>
<feature type="transmembrane region" description="Helical" evidence="10">
    <location>
        <begin position="330"/>
        <end position="351"/>
    </location>
</feature>
<dbReference type="Proteomes" id="UP001153712">
    <property type="component" value="Chromosome 9"/>
</dbReference>
<dbReference type="Pfam" id="PF02793">
    <property type="entry name" value="HRM"/>
    <property type="match status" value="1"/>
</dbReference>
<dbReference type="OrthoDB" id="16753at2759"/>
<dbReference type="InterPro" id="IPR001879">
    <property type="entry name" value="GPCR_2_extracellular_dom"/>
</dbReference>
<comment type="similarity">
    <text evidence="2">Belongs to the G-protein coupled receptor 2 family.</text>
</comment>
<dbReference type="Gene3D" id="1.20.1070.10">
    <property type="entry name" value="Rhodopsin 7-helix transmembrane proteins"/>
    <property type="match status" value="1"/>
</dbReference>
<evidence type="ECO:0000259" key="12">
    <source>
        <dbReference type="PROSITE" id="PS50261"/>
    </source>
</evidence>
<feature type="transmembrane region" description="Helical" evidence="10">
    <location>
        <begin position="363"/>
        <end position="387"/>
    </location>
</feature>
<dbReference type="GO" id="GO:0007188">
    <property type="term" value="P:adenylate cyclase-modulating G protein-coupled receptor signaling pathway"/>
    <property type="evidence" value="ECO:0007669"/>
    <property type="project" value="TreeGrafter"/>
</dbReference>
<accession>A0A9N9TUF4</accession>
<feature type="transmembrane region" description="Helical" evidence="10">
    <location>
        <begin position="212"/>
        <end position="234"/>
    </location>
</feature>
<keyword evidence="14" id="KW-1185">Reference proteome</keyword>
<dbReference type="Pfam" id="PF00002">
    <property type="entry name" value="7tm_2"/>
    <property type="match status" value="1"/>
</dbReference>
<comment type="subcellular location">
    <subcellularLocation>
        <location evidence="1">Cell membrane</location>
        <topology evidence="1">Multi-pass membrane protein</topology>
    </subcellularLocation>
</comment>
<evidence type="ECO:0000256" key="10">
    <source>
        <dbReference type="SAM" id="Phobius"/>
    </source>
</evidence>
<dbReference type="EMBL" id="OU900102">
    <property type="protein sequence ID" value="CAG9865377.1"/>
    <property type="molecule type" value="Genomic_DNA"/>
</dbReference>
<evidence type="ECO:0000256" key="5">
    <source>
        <dbReference type="ARBA" id="ARBA00022989"/>
    </source>
</evidence>
<protein>
    <submittedName>
        <fullName evidence="13">Uncharacterized protein</fullName>
    </submittedName>
</protein>